<evidence type="ECO:0000259" key="5">
    <source>
        <dbReference type="PROSITE" id="PS01124"/>
    </source>
</evidence>
<dbReference type="SUPFAM" id="SSF51215">
    <property type="entry name" value="Regulatory protein AraC"/>
    <property type="match status" value="1"/>
</dbReference>
<dbReference type="PANTHER" id="PTHR43280">
    <property type="entry name" value="ARAC-FAMILY TRANSCRIPTIONAL REGULATOR"/>
    <property type="match status" value="1"/>
</dbReference>
<dbReference type="PANTHER" id="PTHR43280:SF2">
    <property type="entry name" value="HTH-TYPE TRANSCRIPTIONAL REGULATOR EXSA"/>
    <property type="match status" value="1"/>
</dbReference>
<evidence type="ECO:0000256" key="4">
    <source>
        <dbReference type="SAM" id="MobiDB-lite"/>
    </source>
</evidence>
<dbReference type="Proteomes" id="UP000886723">
    <property type="component" value="Unassembled WGS sequence"/>
</dbReference>
<keyword evidence="2" id="KW-0238">DNA-binding</keyword>
<comment type="caution">
    <text evidence="6">The sequence shown here is derived from an EMBL/GenBank/DDBJ whole genome shotgun (WGS) entry which is preliminary data.</text>
</comment>
<feature type="region of interest" description="Disordered" evidence="4">
    <location>
        <begin position="280"/>
        <end position="302"/>
    </location>
</feature>
<dbReference type="InterPro" id="IPR003313">
    <property type="entry name" value="AraC-bd"/>
</dbReference>
<reference evidence="6" key="2">
    <citation type="journal article" date="2021" name="PeerJ">
        <title>Extensive microbial diversity within the chicken gut microbiome revealed by metagenomics and culture.</title>
        <authorList>
            <person name="Gilroy R."/>
            <person name="Ravi A."/>
            <person name="Getino M."/>
            <person name="Pursley I."/>
            <person name="Horton D.L."/>
            <person name="Alikhan N.F."/>
            <person name="Baker D."/>
            <person name="Gharbi K."/>
            <person name="Hall N."/>
            <person name="Watson M."/>
            <person name="Adriaenssens E.M."/>
            <person name="Foster-Nyarko E."/>
            <person name="Jarju S."/>
            <person name="Secka A."/>
            <person name="Antonio M."/>
            <person name="Oren A."/>
            <person name="Chaudhuri R.R."/>
            <person name="La Ragione R."/>
            <person name="Hildebrand F."/>
            <person name="Pallen M.J."/>
        </authorList>
    </citation>
    <scope>NUCLEOTIDE SEQUENCE</scope>
    <source>
        <strain evidence="6">ChiBcec2-4451</strain>
    </source>
</reference>
<evidence type="ECO:0000313" key="6">
    <source>
        <dbReference type="EMBL" id="HIV11916.1"/>
    </source>
</evidence>
<sequence>MRSIYSIHYFEYMKDFVYKGESHDFWELLCVDSGNIIVTAGDRELTMVPNQMIFHKPNEFHALRADGVTSPNLIVISFACSSDCMKFFENRLVCINQTERFYLGQLISEAKRSFRTPLNNPYKCYLERLPNAEFGSEQIVALSLEMLLISLLRRYRTAQFPPVSQQHFPHPMLHRDSDELLGQIVQYLRRHIYEHMTVAQICKENSVGRSQLQKLFHEKLSCGVIDYFCRMKIEYAQRLIREGRYNYTQIADILGYSSYQYFSLQFKKFTRMSPSEYSSSVKSFSEAEPPVSHSEVSERSKQ</sequence>
<accession>A0A9D1NTD8</accession>
<dbReference type="Gene3D" id="2.60.120.10">
    <property type="entry name" value="Jelly Rolls"/>
    <property type="match status" value="1"/>
</dbReference>
<dbReference type="EMBL" id="DVON01000040">
    <property type="protein sequence ID" value="HIV11916.1"/>
    <property type="molecule type" value="Genomic_DNA"/>
</dbReference>
<organism evidence="6 7">
    <name type="scientific">Candidatus Pullilachnospira stercoravium</name>
    <dbReference type="NCBI Taxonomy" id="2840913"/>
    <lineage>
        <taxon>Bacteria</taxon>
        <taxon>Bacillati</taxon>
        <taxon>Bacillota</taxon>
        <taxon>Clostridia</taxon>
        <taxon>Lachnospirales</taxon>
        <taxon>Lachnospiraceae</taxon>
        <taxon>Lachnospiraceae incertae sedis</taxon>
        <taxon>Candidatus Pullilachnospira</taxon>
    </lineage>
</organism>
<feature type="domain" description="HTH araC/xylS-type" evidence="5">
    <location>
        <begin position="182"/>
        <end position="280"/>
    </location>
</feature>
<dbReference type="GO" id="GO:0043565">
    <property type="term" value="F:sequence-specific DNA binding"/>
    <property type="evidence" value="ECO:0007669"/>
    <property type="project" value="InterPro"/>
</dbReference>
<evidence type="ECO:0000256" key="3">
    <source>
        <dbReference type="ARBA" id="ARBA00023163"/>
    </source>
</evidence>
<dbReference type="Gene3D" id="1.10.10.60">
    <property type="entry name" value="Homeodomain-like"/>
    <property type="match status" value="1"/>
</dbReference>
<keyword evidence="1" id="KW-0805">Transcription regulation</keyword>
<dbReference type="InterPro" id="IPR037923">
    <property type="entry name" value="HTH-like"/>
</dbReference>
<evidence type="ECO:0000313" key="7">
    <source>
        <dbReference type="Proteomes" id="UP000886723"/>
    </source>
</evidence>
<dbReference type="InterPro" id="IPR014710">
    <property type="entry name" value="RmlC-like_jellyroll"/>
</dbReference>
<reference evidence="6" key="1">
    <citation type="submission" date="2020-10" db="EMBL/GenBank/DDBJ databases">
        <authorList>
            <person name="Gilroy R."/>
        </authorList>
    </citation>
    <scope>NUCLEOTIDE SEQUENCE</scope>
    <source>
        <strain evidence="6">ChiBcec2-4451</strain>
    </source>
</reference>
<dbReference type="SMART" id="SM00342">
    <property type="entry name" value="HTH_ARAC"/>
    <property type="match status" value="1"/>
</dbReference>
<dbReference type="Pfam" id="PF02311">
    <property type="entry name" value="AraC_binding"/>
    <property type="match status" value="1"/>
</dbReference>
<dbReference type="GO" id="GO:0003700">
    <property type="term" value="F:DNA-binding transcription factor activity"/>
    <property type="evidence" value="ECO:0007669"/>
    <property type="project" value="InterPro"/>
</dbReference>
<keyword evidence="3" id="KW-0804">Transcription</keyword>
<dbReference type="AlphaFoldDB" id="A0A9D1NTD8"/>
<dbReference type="InterPro" id="IPR018060">
    <property type="entry name" value="HTH_AraC"/>
</dbReference>
<dbReference type="InterPro" id="IPR009057">
    <property type="entry name" value="Homeodomain-like_sf"/>
</dbReference>
<protein>
    <submittedName>
        <fullName evidence="6">Helix-turn-helix domain-containing protein</fullName>
    </submittedName>
</protein>
<dbReference type="Pfam" id="PF12833">
    <property type="entry name" value="HTH_18"/>
    <property type="match status" value="1"/>
</dbReference>
<dbReference type="SUPFAM" id="SSF46689">
    <property type="entry name" value="Homeodomain-like"/>
    <property type="match status" value="2"/>
</dbReference>
<name>A0A9D1NTD8_9FIRM</name>
<evidence type="ECO:0000256" key="1">
    <source>
        <dbReference type="ARBA" id="ARBA00023015"/>
    </source>
</evidence>
<proteinExistence type="predicted"/>
<evidence type="ECO:0000256" key="2">
    <source>
        <dbReference type="ARBA" id="ARBA00023125"/>
    </source>
</evidence>
<gene>
    <name evidence="6" type="ORF">IAA63_02080</name>
</gene>
<dbReference type="PROSITE" id="PS01124">
    <property type="entry name" value="HTH_ARAC_FAMILY_2"/>
    <property type="match status" value="1"/>
</dbReference>